<reference evidence="1 2" key="1">
    <citation type="journal article" date="2021" name="Commun. Biol.">
        <title>The genome of Shorea leprosula (Dipterocarpaceae) highlights the ecological relevance of drought in aseasonal tropical rainforests.</title>
        <authorList>
            <person name="Ng K.K.S."/>
            <person name="Kobayashi M.J."/>
            <person name="Fawcett J.A."/>
            <person name="Hatakeyama M."/>
            <person name="Paape T."/>
            <person name="Ng C.H."/>
            <person name="Ang C.C."/>
            <person name="Tnah L.H."/>
            <person name="Lee C.T."/>
            <person name="Nishiyama T."/>
            <person name="Sese J."/>
            <person name="O'Brien M.J."/>
            <person name="Copetti D."/>
            <person name="Mohd Noor M.I."/>
            <person name="Ong R.C."/>
            <person name="Putra M."/>
            <person name="Sireger I.Z."/>
            <person name="Indrioko S."/>
            <person name="Kosugi Y."/>
            <person name="Izuno A."/>
            <person name="Isagi Y."/>
            <person name="Lee S.L."/>
            <person name="Shimizu K.K."/>
        </authorList>
    </citation>
    <scope>NUCLEOTIDE SEQUENCE [LARGE SCALE GENOMIC DNA]</scope>
    <source>
        <strain evidence="1">214</strain>
    </source>
</reference>
<comment type="caution">
    <text evidence="1">The sequence shown here is derived from an EMBL/GenBank/DDBJ whole genome shotgun (WGS) entry which is preliminary data.</text>
</comment>
<name>A0AAV5KGY6_9ROSI</name>
<proteinExistence type="predicted"/>
<dbReference type="AlphaFoldDB" id="A0AAV5KGY6"/>
<gene>
    <name evidence="1" type="ORF">SLEP1_g33551</name>
</gene>
<evidence type="ECO:0000313" key="2">
    <source>
        <dbReference type="Proteomes" id="UP001054252"/>
    </source>
</evidence>
<dbReference type="EMBL" id="BPVZ01000064">
    <property type="protein sequence ID" value="GKV23868.1"/>
    <property type="molecule type" value="Genomic_DNA"/>
</dbReference>
<accession>A0AAV5KGY6</accession>
<dbReference type="Proteomes" id="UP001054252">
    <property type="component" value="Unassembled WGS sequence"/>
</dbReference>
<organism evidence="1 2">
    <name type="scientific">Rubroshorea leprosula</name>
    <dbReference type="NCBI Taxonomy" id="152421"/>
    <lineage>
        <taxon>Eukaryota</taxon>
        <taxon>Viridiplantae</taxon>
        <taxon>Streptophyta</taxon>
        <taxon>Embryophyta</taxon>
        <taxon>Tracheophyta</taxon>
        <taxon>Spermatophyta</taxon>
        <taxon>Magnoliopsida</taxon>
        <taxon>eudicotyledons</taxon>
        <taxon>Gunneridae</taxon>
        <taxon>Pentapetalae</taxon>
        <taxon>rosids</taxon>
        <taxon>malvids</taxon>
        <taxon>Malvales</taxon>
        <taxon>Dipterocarpaceae</taxon>
        <taxon>Rubroshorea</taxon>
    </lineage>
</organism>
<sequence>MENCSLPDGALLSESKAGGEEARLGGVEQRLGGGFSSNVQTNLVQLSSSAAGEQQMRVAGILGGWVLFTSCAEQLPPLLSRGCSHIYLQKLETP</sequence>
<protein>
    <submittedName>
        <fullName evidence="1">Uncharacterized protein</fullName>
    </submittedName>
</protein>
<keyword evidence="2" id="KW-1185">Reference proteome</keyword>
<evidence type="ECO:0000313" key="1">
    <source>
        <dbReference type="EMBL" id="GKV23868.1"/>
    </source>
</evidence>